<gene>
    <name evidence="7" type="ORF">C4532_09510</name>
</gene>
<dbReference type="PRINTS" id="PR00455">
    <property type="entry name" value="HTHTETR"/>
</dbReference>
<dbReference type="PROSITE" id="PS50977">
    <property type="entry name" value="HTH_TETR_2"/>
    <property type="match status" value="1"/>
</dbReference>
<evidence type="ECO:0000313" key="7">
    <source>
        <dbReference type="EMBL" id="RJP70324.1"/>
    </source>
</evidence>
<dbReference type="Proteomes" id="UP000285961">
    <property type="component" value="Unassembled WGS sequence"/>
</dbReference>
<dbReference type="PANTHER" id="PTHR43479:SF11">
    <property type="entry name" value="ACREF_ENVCD OPERON REPRESSOR-RELATED"/>
    <property type="match status" value="1"/>
</dbReference>
<proteinExistence type="predicted"/>
<dbReference type="GO" id="GO:0003677">
    <property type="term" value="F:DNA binding"/>
    <property type="evidence" value="ECO:0007669"/>
    <property type="project" value="UniProtKB-UniRule"/>
</dbReference>
<dbReference type="SUPFAM" id="SSF46689">
    <property type="entry name" value="Homeodomain-like"/>
    <property type="match status" value="1"/>
</dbReference>
<dbReference type="InterPro" id="IPR001647">
    <property type="entry name" value="HTH_TetR"/>
</dbReference>
<reference evidence="7 8" key="1">
    <citation type="journal article" date="2017" name="ISME J.">
        <title>Energy and carbon metabolisms in a deep terrestrial subsurface fluid microbial community.</title>
        <authorList>
            <person name="Momper L."/>
            <person name="Jungbluth S.P."/>
            <person name="Lee M.D."/>
            <person name="Amend J.P."/>
        </authorList>
    </citation>
    <scope>NUCLEOTIDE SEQUENCE [LARGE SCALE GENOMIC DNA]</scope>
    <source>
        <strain evidence="7">SURF_17</strain>
    </source>
</reference>
<feature type="DNA-binding region" description="H-T-H motif" evidence="5">
    <location>
        <begin position="31"/>
        <end position="50"/>
    </location>
</feature>
<comment type="caution">
    <text evidence="7">The sequence shown here is derived from an EMBL/GenBank/DDBJ whole genome shotgun (WGS) entry which is preliminary data.</text>
</comment>
<evidence type="ECO:0000313" key="8">
    <source>
        <dbReference type="Proteomes" id="UP000285961"/>
    </source>
</evidence>
<dbReference type="PANTHER" id="PTHR43479">
    <property type="entry name" value="ACREF/ENVCD OPERON REPRESSOR-RELATED"/>
    <property type="match status" value="1"/>
</dbReference>
<evidence type="ECO:0000256" key="3">
    <source>
        <dbReference type="ARBA" id="ARBA00023125"/>
    </source>
</evidence>
<keyword evidence="1" id="KW-0678">Repressor</keyword>
<dbReference type="SUPFAM" id="SSF48498">
    <property type="entry name" value="Tetracyclin repressor-like, C-terminal domain"/>
    <property type="match status" value="1"/>
</dbReference>
<evidence type="ECO:0000259" key="6">
    <source>
        <dbReference type="PROSITE" id="PS50977"/>
    </source>
</evidence>
<dbReference type="Pfam" id="PF13977">
    <property type="entry name" value="TetR_C_6"/>
    <property type="match status" value="1"/>
</dbReference>
<keyword evidence="4" id="KW-0804">Transcription</keyword>
<evidence type="ECO:0000256" key="4">
    <source>
        <dbReference type="ARBA" id="ARBA00023163"/>
    </source>
</evidence>
<dbReference type="InterPro" id="IPR036271">
    <property type="entry name" value="Tet_transcr_reg_TetR-rel_C_sf"/>
</dbReference>
<organism evidence="7 8">
    <name type="scientific">Candidatus Abyssobacteria bacterium SURF_17</name>
    <dbReference type="NCBI Taxonomy" id="2093361"/>
    <lineage>
        <taxon>Bacteria</taxon>
        <taxon>Pseudomonadati</taxon>
        <taxon>Candidatus Hydrogenedentota</taxon>
        <taxon>Candidatus Abyssobacteria</taxon>
    </lineage>
</organism>
<dbReference type="Pfam" id="PF00440">
    <property type="entry name" value="TetR_N"/>
    <property type="match status" value="1"/>
</dbReference>
<dbReference type="InterPro" id="IPR039538">
    <property type="entry name" value="BetI_C"/>
</dbReference>
<dbReference type="EMBL" id="QZKI01000071">
    <property type="protein sequence ID" value="RJP70324.1"/>
    <property type="molecule type" value="Genomic_DNA"/>
</dbReference>
<sequence>MGRKIVAPQRREQIVEALFDCLADNGHETVTVKDIARRANLHYGVIHYYFKSKDEIVSAMADSIISKYERSLLERIKRARLASDKLQAALDFLVDEFIFNRRLNRVFYNLVQMAFERKGVRTALRKQLRVYRARISETIEDGIRDGDFAHRDSSEAAALMVALVEGMALQWVIEPRSLKRAEVLRLIGETIGKHLSDSPK</sequence>
<feature type="domain" description="HTH tetR-type" evidence="6">
    <location>
        <begin position="8"/>
        <end position="68"/>
    </location>
</feature>
<dbReference type="AlphaFoldDB" id="A0A419EYS0"/>
<dbReference type="Gene3D" id="1.10.357.10">
    <property type="entry name" value="Tetracycline Repressor, domain 2"/>
    <property type="match status" value="1"/>
</dbReference>
<protein>
    <submittedName>
        <fullName evidence="7">TetR family transcriptional regulator</fullName>
    </submittedName>
</protein>
<name>A0A419EYS0_9BACT</name>
<evidence type="ECO:0000256" key="5">
    <source>
        <dbReference type="PROSITE-ProRule" id="PRU00335"/>
    </source>
</evidence>
<evidence type="ECO:0000256" key="2">
    <source>
        <dbReference type="ARBA" id="ARBA00023015"/>
    </source>
</evidence>
<dbReference type="InterPro" id="IPR009057">
    <property type="entry name" value="Homeodomain-like_sf"/>
</dbReference>
<keyword evidence="2" id="KW-0805">Transcription regulation</keyword>
<accession>A0A419EYS0</accession>
<evidence type="ECO:0000256" key="1">
    <source>
        <dbReference type="ARBA" id="ARBA00022491"/>
    </source>
</evidence>
<keyword evidence="3 5" id="KW-0238">DNA-binding</keyword>
<dbReference type="InterPro" id="IPR050624">
    <property type="entry name" value="HTH-type_Tx_Regulator"/>
</dbReference>